<gene>
    <name evidence="2" type="ORF">BJ980_002969</name>
</gene>
<keyword evidence="1" id="KW-0812">Transmembrane</keyword>
<proteinExistence type="predicted"/>
<feature type="transmembrane region" description="Helical" evidence="1">
    <location>
        <begin position="20"/>
        <end position="42"/>
    </location>
</feature>
<keyword evidence="3" id="KW-1185">Reference proteome</keyword>
<evidence type="ECO:0000256" key="1">
    <source>
        <dbReference type="SAM" id="Phobius"/>
    </source>
</evidence>
<sequence>MTPYDAPVAHPARKRPRRGLLILIVGVALVLLGAAAVVFVLLDRDSDHPDEWDSRVADLIPIVEKERGLEFEHPVHVDFRSEKDFRKDMTADEGDLTQEDKDELDQTSGLLRALGLLKSDVDLFKEMNALTGDGTLGFYSFEDKRIRVRGDKMTPAVTKTLVHELTHALQDQHFDLGKKFDELDEDKEGTAAAVYRGLVEGDASRIESAYVASLPAKEQESLQKSQETDQGEMLKKLDKIPQILVVLMSTPYALGQPLVTLAAAEEGNKSVDKMFGDPPSTEEHLLDPWTWVNDQEPAIKVDEPKVPTGEKEFDSGEFGALFLYLVLAEHLPLTDALEAADGWGGDHYVAFEKDDKTCITSDFIGDSDKDTAEIDSALTSWSKALPDGAAQVTRNGKTVRLESCDSGDDSRLGSDSSQEALQLVTVRSSLGAQLLQSGAPAAMAQCYSAALATEYSVEQLTDPEFGVGDPEVMGRIQELATTCQ</sequence>
<evidence type="ECO:0008006" key="4">
    <source>
        <dbReference type="Google" id="ProtNLM"/>
    </source>
</evidence>
<evidence type="ECO:0000313" key="3">
    <source>
        <dbReference type="Proteomes" id="UP000540656"/>
    </source>
</evidence>
<keyword evidence="1" id="KW-0472">Membrane</keyword>
<evidence type="ECO:0000313" key="2">
    <source>
        <dbReference type="EMBL" id="NYG60046.1"/>
    </source>
</evidence>
<name>A0A7Y9S2E6_9ACTN</name>
<protein>
    <recommendedName>
        <fullName evidence="4">DUF4157 domain-containing protein</fullName>
    </recommendedName>
</protein>
<dbReference type="EMBL" id="JACCAA010000001">
    <property type="protein sequence ID" value="NYG60046.1"/>
    <property type="molecule type" value="Genomic_DNA"/>
</dbReference>
<dbReference type="Proteomes" id="UP000540656">
    <property type="component" value="Unassembled WGS sequence"/>
</dbReference>
<dbReference type="RefSeq" id="WP_179503028.1">
    <property type="nucleotide sequence ID" value="NZ_JACCAA010000001.1"/>
</dbReference>
<organism evidence="2 3">
    <name type="scientific">Nocardioides daedukensis</name>
    <dbReference type="NCBI Taxonomy" id="634462"/>
    <lineage>
        <taxon>Bacteria</taxon>
        <taxon>Bacillati</taxon>
        <taxon>Actinomycetota</taxon>
        <taxon>Actinomycetes</taxon>
        <taxon>Propionibacteriales</taxon>
        <taxon>Nocardioidaceae</taxon>
        <taxon>Nocardioides</taxon>
    </lineage>
</organism>
<comment type="caution">
    <text evidence="2">The sequence shown here is derived from an EMBL/GenBank/DDBJ whole genome shotgun (WGS) entry which is preliminary data.</text>
</comment>
<dbReference type="AlphaFoldDB" id="A0A7Y9S2E6"/>
<accession>A0A7Y9S2E6</accession>
<keyword evidence="1" id="KW-1133">Transmembrane helix</keyword>
<reference evidence="2 3" key="1">
    <citation type="submission" date="2020-07" db="EMBL/GenBank/DDBJ databases">
        <title>Sequencing the genomes of 1000 actinobacteria strains.</title>
        <authorList>
            <person name="Klenk H.-P."/>
        </authorList>
    </citation>
    <scope>NUCLEOTIDE SEQUENCE [LARGE SCALE GENOMIC DNA]</scope>
    <source>
        <strain evidence="2 3">DSM 23819</strain>
    </source>
</reference>